<gene>
    <name evidence="2" type="ORF">Cvel_7837</name>
</gene>
<dbReference type="GO" id="GO:0003676">
    <property type="term" value="F:nucleic acid binding"/>
    <property type="evidence" value="ECO:0007669"/>
    <property type="project" value="InterPro"/>
</dbReference>
<reference evidence="2" key="1">
    <citation type="submission" date="2014-11" db="EMBL/GenBank/DDBJ databases">
        <authorList>
            <person name="Otto D Thomas"/>
            <person name="Naeem Raeece"/>
        </authorList>
    </citation>
    <scope>NUCLEOTIDE SEQUENCE</scope>
</reference>
<feature type="domain" description="Tc1-like transposase DDE" evidence="1">
    <location>
        <begin position="150"/>
        <end position="278"/>
    </location>
</feature>
<sequence length="339" mass="39037">MPNYGVIAAPLRNRAVELWLIGVSICKICLWLGFSRSTFSRISDRWRNRELWFKYKGGSPKRRLSFDKLVQVVLPFVLSNTCVPIRKAARLLEDELGFKSTVRQLLDGYHRLHLTRKRLRQRAREIRYVDEEVFRLTVDGIPAECFLVVDVCQFTRTDAVPLMGWAPSGVPLVRPGKQEMKSDRLKAILAVSVEKVLPVFTTRRSSITGEFFSLWVEAIIPYMSAYPGPLSVLVWDNAAFHLADYVRAKLAQIGAILIPLPPYCPHFSPCELIIGIFRWLLRSDDFIPHALSEDPKYTVEEAVHSASDLVEERHLRWAFWRYGVYGSFYEGPKFDNMIT</sequence>
<protein>
    <recommendedName>
        <fullName evidence="1">Tc1-like transposase DDE domain-containing protein</fullName>
    </recommendedName>
</protein>
<accession>A0A0G4HPH4</accession>
<dbReference type="Gene3D" id="3.30.420.10">
    <property type="entry name" value="Ribonuclease H-like superfamily/Ribonuclease H"/>
    <property type="match status" value="1"/>
</dbReference>
<dbReference type="InterPro" id="IPR036397">
    <property type="entry name" value="RNaseH_sf"/>
</dbReference>
<evidence type="ECO:0000259" key="1">
    <source>
        <dbReference type="Pfam" id="PF13358"/>
    </source>
</evidence>
<organism evidence="2">
    <name type="scientific">Chromera velia CCMP2878</name>
    <dbReference type="NCBI Taxonomy" id="1169474"/>
    <lineage>
        <taxon>Eukaryota</taxon>
        <taxon>Sar</taxon>
        <taxon>Alveolata</taxon>
        <taxon>Colpodellida</taxon>
        <taxon>Chromeraceae</taxon>
        <taxon>Chromera</taxon>
    </lineage>
</organism>
<dbReference type="PANTHER" id="PTHR46564">
    <property type="entry name" value="TRANSPOSASE"/>
    <property type="match status" value="1"/>
</dbReference>
<dbReference type="Pfam" id="PF13358">
    <property type="entry name" value="DDE_3"/>
    <property type="match status" value="1"/>
</dbReference>
<dbReference type="InterPro" id="IPR009057">
    <property type="entry name" value="Homeodomain-like_sf"/>
</dbReference>
<dbReference type="InterPro" id="IPR038717">
    <property type="entry name" value="Tc1-like_DDE_dom"/>
</dbReference>
<proteinExistence type="predicted"/>
<dbReference type="EMBL" id="CDMZ01003416">
    <property type="protein sequence ID" value="CEM46269.1"/>
    <property type="molecule type" value="Genomic_DNA"/>
</dbReference>
<dbReference type="VEuPathDB" id="CryptoDB:Cvel_7837"/>
<dbReference type="PANTHER" id="PTHR46564:SF1">
    <property type="entry name" value="TRANSPOSASE"/>
    <property type="match status" value="1"/>
</dbReference>
<dbReference type="SUPFAM" id="SSF46689">
    <property type="entry name" value="Homeodomain-like"/>
    <property type="match status" value="1"/>
</dbReference>
<dbReference type="AlphaFoldDB" id="A0A0G4HPH4"/>
<dbReference type="PhylomeDB" id="A0A0G4HPH4"/>
<name>A0A0G4HPH4_9ALVE</name>
<evidence type="ECO:0000313" key="2">
    <source>
        <dbReference type="EMBL" id="CEM46269.1"/>
    </source>
</evidence>